<sequence length="187" mass="20679">MESVEAQHSVDALDSEAMESVESQESIFGVLLDSVVAMESDSISGVVLDSIVAMESVEALDSIVNTLDSDVVPDSIDMVPNYVDMVLDSMYTVDMVLDFVEVVQCVLSAARSTLVASSEKPATKLAAKLVEKFECELYIPDMEMLEMNGDTIILPDHVQMKLDKIYNMKKLEDAKLKQDAKKEHVFF</sequence>
<dbReference type="PaxDb" id="65489-OBART05G14430.1"/>
<dbReference type="AlphaFoldDB" id="A0A0D3G6Z4"/>
<evidence type="ECO:0000313" key="2">
    <source>
        <dbReference type="Proteomes" id="UP000026960"/>
    </source>
</evidence>
<dbReference type="Proteomes" id="UP000026960">
    <property type="component" value="Chromosome 5"/>
</dbReference>
<keyword evidence="2" id="KW-1185">Reference proteome</keyword>
<dbReference type="Gramene" id="OBART05G14430.1">
    <property type="protein sequence ID" value="OBART05G14430.1"/>
    <property type="gene ID" value="OBART05G14430"/>
</dbReference>
<proteinExistence type="predicted"/>
<protein>
    <submittedName>
        <fullName evidence="1">Uncharacterized protein</fullName>
    </submittedName>
</protein>
<evidence type="ECO:0000313" key="1">
    <source>
        <dbReference type="EnsemblPlants" id="OBART05G14430.1"/>
    </source>
</evidence>
<reference evidence="1" key="1">
    <citation type="journal article" date="2009" name="Rice">
        <title>De Novo Next Generation Sequencing of Plant Genomes.</title>
        <authorList>
            <person name="Rounsley S."/>
            <person name="Marri P.R."/>
            <person name="Yu Y."/>
            <person name="He R."/>
            <person name="Sisneros N."/>
            <person name="Goicoechea J.L."/>
            <person name="Lee S.J."/>
            <person name="Angelova A."/>
            <person name="Kudrna D."/>
            <person name="Luo M."/>
            <person name="Affourtit J."/>
            <person name="Desany B."/>
            <person name="Knight J."/>
            <person name="Niazi F."/>
            <person name="Egholm M."/>
            <person name="Wing R.A."/>
        </authorList>
    </citation>
    <scope>NUCLEOTIDE SEQUENCE [LARGE SCALE GENOMIC DNA]</scope>
    <source>
        <strain evidence="1">cv. IRGC 105608</strain>
    </source>
</reference>
<dbReference type="EnsemblPlants" id="OBART05G14430.1">
    <property type="protein sequence ID" value="OBART05G14430.1"/>
    <property type="gene ID" value="OBART05G14430"/>
</dbReference>
<reference evidence="1" key="2">
    <citation type="submission" date="2015-03" db="UniProtKB">
        <authorList>
            <consortium name="EnsemblPlants"/>
        </authorList>
    </citation>
    <scope>IDENTIFICATION</scope>
</reference>
<accession>A0A0D3G6Z4</accession>
<dbReference type="HOGENOM" id="CLU_101242_0_0_1"/>
<name>A0A0D3G6Z4_9ORYZ</name>
<organism evidence="1">
    <name type="scientific">Oryza barthii</name>
    <dbReference type="NCBI Taxonomy" id="65489"/>
    <lineage>
        <taxon>Eukaryota</taxon>
        <taxon>Viridiplantae</taxon>
        <taxon>Streptophyta</taxon>
        <taxon>Embryophyta</taxon>
        <taxon>Tracheophyta</taxon>
        <taxon>Spermatophyta</taxon>
        <taxon>Magnoliopsida</taxon>
        <taxon>Liliopsida</taxon>
        <taxon>Poales</taxon>
        <taxon>Poaceae</taxon>
        <taxon>BOP clade</taxon>
        <taxon>Oryzoideae</taxon>
        <taxon>Oryzeae</taxon>
        <taxon>Oryzinae</taxon>
        <taxon>Oryza</taxon>
    </lineage>
</organism>